<accession>A0A1G4KLH6</accession>
<evidence type="ECO:0000256" key="2">
    <source>
        <dbReference type="ARBA" id="ARBA00022692"/>
    </source>
</evidence>
<evidence type="ECO:0000313" key="8">
    <source>
        <dbReference type="Proteomes" id="UP000189911"/>
    </source>
</evidence>
<name>A0A1G4KLH6_9SACH</name>
<keyword evidence="8" id="KW-1185">Reference proteome</keyword>
<dbReference type="Proteomes" id="UP000189911">
    <property type="component" value="Chromosome H"/>
</dbReference>
<dbReference type="Pfam" id="PF00324">
    <property type="entry name" value="AA_permease"/>
    <property type="match status" value="1"/>
</dbReference>
<feature type="transmembrane region" description="Helical" evidence="5">
    <location>
        <begin position="684"/>
        <end position="707"/>
    </location>
</feature>
<evidence type="ECO:0000313" key="7">
    <source>
        <dbReference type="EMBL" id="SCV05333.1"/>
    </source>
</evidence>
<keyword evidence="3 5" id="KW-1133">Transmembrane helix</keyword>
<feature type="transmembrane region" description="Helical" evidence="5">
    <location>
        <begin position="291"/>
        <end position="311"/>
    </location>
</feature>
<feature type="transmembrane region" description="Helical" evidence="5">
    <location>
        <begin position="331"/>
        <end position="351"/>
    </location>
</feature>
<dbReference type="PANTHER" id="PTHR43341:SF46">
    <property type="entry name" value="SPS-SENSOR COMPONENT SSY1"/>
    <property type="match status" value="1"/>
</dbReference>
<evidence type="ECO:0000259" key="6">
    <source>
        <dbReference type="Pfam" id="PF00324"/>
    </source>
</evidence>
<evidence type="ECO:0000256" key="5">
    <source>
        <dbReference type="SAM" id="Phobius"/>
    </source>
</evidence>
<dbReference type="InterPro" id="IPR050524">
    <property type="entry name" value="APC_YAT"/>
</dbReference>
<comment type="subcellular location">
    <subcellularLocation>
        <location evidence="1">Membrane</location>
        <topology evidence="1">Multi-pass membrane protein</topology>
    </subcellularLocation>
</comment>
<feature type="transmembrane region" description="Helical" evidence="5">
    <location>
        <begin position="405"/>
        <end position="427"/>
    </location>
</feature>
<dbReference type="EMBL" id="LT598447">
    <property type="protein sequence ID" value="SCV05333.1"/>
    <property type="molecule type" value="Genomic_DNA"/>
</dbReference>
<dbReference type="Gene3D" id="1.20.1740.10">
    <property type="entry name" value="Amino acid/polyamine transporter I"/>
    <property type="match status" value="1"/>
</dbReference>
<proteinExistence type="predicted"/>
<dbReference type="GO" id="GO:0015171">
    <property type="term" value="F:amino acid transmembrane transporter activity"/>
    <property type="evidence" value="ECO:0007669"/>
    <property type="project" value="TreeGrafter"/>
</dbReference>
<protein>
    <submittedName>
        <fullName evidence="7">LANO_0H05182g1_1</fullName>
    </submittedName>
</protein>
<feature type="transmembrane region" description="Helical" evidence="5">
    <location>
        <begin position="478"/>
        <end position="507"/>
    </location>
</feature>
<feature type="domain" description="Amino acid permease/ SLC12A" evidence="6">
    <location>
        <begin position="263"/>
        <end position="789"/>
    </location>
</feature>
<dbReference type="AlphaFoldDB" id="A0A1G4KLH6"/>
<keyword evidence="4 5" id="KW-0472">Membrane</keyword>
<reference evidence="8" key="1">
    <citation type="submission" date="2016-03" db="EMBL/GenBank/DDBJ databases">
        <authorList>
            <person name="Devillers Hugo."/>
        </authorList>
    </citation>
    <scope>NUCLEOTIDE SEQUENCE [LARGE SCALE GENOMIC DNA]</scope>
</reference>
<evidence type="ECO:0000256" key="3">
    <source>
        <dbReference type="ARBA" id="ARBA00022989"/>
    </source>
</evidence>
<feature type="transmembrane region" description="Helical" evidence="5">
    <location>
        <begin position="519"/>
        <end position="539"/>
    </location>
</feature>
<evidence type="ECO:0000256" key="1">
    <source>
        <dbReference type="ARBA" id="ARBA00004141"/>
    </source>
</evidence>
<feature type="transmembrane region" description="Helical" evidence="5">
    <location>
        <begin position="599"/>
        <end position="627"/>
    </location>
</feature>
<dbReference type="GO" id="GO:0016020">
    <property type="term" value="C:membrane"/>
    <property type="evidence" value="ECO:0007669"/>
    <property type="project" value="UniProtKB-SubCell"/>
</dbReference>
<dbReference type="InterPro" id="IPR004841">
    <property type="entry name" value="AA-permease/SLC12A_dom"/>
</dbReference>
<organism evidence="7 8">
    <name type="scientific">Lachancea nothofagi CBS 11611</name>
    <dbReference type="NCBI Taxonomy" id="1266666"/>
    <lineage>
        <taxon>Eukaryota</taxon>
        <taxon>Fungi</taxon>
        <taxon>Dikarya</taxon>
        <taxon>Ascomycota</taxon>
        <taxon>Saccharomycotina</taxon>
        <taxon>Saccharomycetes</taxon>
        <taxon>Saccharomycetales</taxon>
        <taxon>Saccharomycetaceae</taxon>
        <taxon>Lachancea</taxon>
    </lineage>
</organism>
<feature type="transmembrane region" description="Helical" evidence="5">
    <location>
        <begin position="653"/>
        <end position="672"/>
    </location>
</feature>
<feature type="transmembrane region" description="Helical" evidence="5">
    <location>
        <begin position="762"/>
        <end position="783"/>
    </location>
</feature>
<dbReference type="OrthoDB" id="3900342at2759"/>
<dbReference type="PANTHER" id="PTHR43341">
    <property type="entry name" value="AMINO ACID PERMEASE"/>
    <property type="match status" value="1"/>
</dbReference>
<feature type="transmembrane region" description="Helical" evidence="5">
    <location>
        <begin position="371"/>
        <end position="393"/>
    </location>
</feature>
<gene>
    <name evidence="7" type="ORF">LANO_0H05182G</name>
</gene>
<evidence type="ECO:0000256" key="4">
    <source>
        <dbReference type="ARBA" id="ARBA00023136"/>
    </source>
</evidence>
<sequence length="830" mass="92382">MNNRNFLSGLFPSLQSLDDSRGIEANAKTDDHVPEEHSEDTIGSSRQSLETVFLRELLSDFKVDDLSEYKAKLAEQKFYLSDRFVQKTGRLTTESKNLPACNKDAEEFQLYNKKVRREYALRNKMDSLIQRRIAQPLEVLSSEDLSTHFMAGKENTLTIPGIAKTRQRIANLVTSPLKSPTPIPELLLSRSHSYDTQIIDMERNLNGVIDDRQPGTYEYHKTSSISSALSSSGIRRKLPKLLSSSKRGSRDVYFVQRKLERRHLQSIAIGAAMGVGLFLNSGKALSIGGPLGFLIGFSICGSIVLATMLSFTEMATLIPISTGVSGLASRFVEDAFGFALGWTYWLTYALTLANQIVASNYMLSYYGNMDMFPAATAGFVTLFLVVSIAVNLLDVRIFGEIIYGFTFFKIVISTMMIIAMIILNAGAGRRTHPRVGFRYWDASKSPENLTYGLFRPTFDLRDTGTGSLNGIAGAKGRFLSVVLVIILSSFSYSGVEVGFVACAEAINPRLSLPSATKRTFITVVSLYLISIFMISLNIYSGDPRLLRYYTSAALNTSDTAVPAFNTHWQIDQICTSHDAVVTNGFTSGSQSPWVLALESFGLCAFSSVFNAFLVMFGVSSGFSSLYASSRTLYSMATQDKAPSVFKRCTSRGVPYAAVTFTGLFGALAYLALNSRSLEIFQALANISGATISIIWLGLNVSFLRLYYALKKRPDIISREDPSFPYKSPFQPFTACYGLFGSSLIVLLMGFSNFLHGFWSTKMVFSSYGGVIFFVVTFFGYKLLSSSKLQRLDQLDLDTGRREMDRMRWTEHREYSNSWREKILKLVTWMI</sequence>
<keyword evidence="2 5" id="KW-0812">Transmembrane</keyword>
<feature type="transmembrane region" description="Helical" evidence="5">
    <location>
        <begin position="728"/>
        <end position="750"/>
    </location>
</feature>